<dbReference type="Proteomes" id="UP000885695">
    <property type="component" value="Unassembled WGS sequence"/>
</dbReference>
<organism evidence="1">
    <name type="scientific">candidate division CPR3 bacterium</name>
    <dbReference type="NCBI Taxonomy" id="2268181"/>
    <lineage>
        <taxon>Bacteria</taxon>
        <taxon>Bacteria division CPR3</taxon>
    </lineage>
</organism>
<reference evidence="1" key="1">
    <citation type="journal article" date="2020" name="mSystems">
        <title>Genome- and Community-Level Interaction Insights into Carbon Utilization and Element Cycling Functions of Hydrothermarchaeota in Hydrothermal Sediment.</title>
        <authorList>
            <person name="Zhou Z."/>
            <person name="Liu Y."/>
            <person name="Xu W."/>
            <person name="Pan J."/>
            <person name="Luo Z.H."/>
            <person name="Li M."/>
        </authorList>
    </citation>
    <scope>NUCLEOTIDE SEQUENCE [LARGE SCALE GENOMIC DNA]</scope>
    <source>
        <strain evidence="1">HyVt-369</strain>
    </source>
</reference>
<gene>
    <name evidence="1" type="ORF">ENI13_00115</name>
</gene>
<comment type="caution">
    <text evidence="1">The sequence shown here is derived from an EMBL/GenBank/DDBJ whole genome shotgun (WGS) entry which is preliminary data.</text>
</comment>
<dbReference type="AlphaFoldDB" id="A0A7C1NLK1"/>
<dbReference type="EMBL" id="DRHL01000005">
    <property type="protein sequence ID" value="HEB13366.1"/>
    <property type="molecule type" value="Genomic_DNA"/>
</dbReference>
<protein>
    <submittedName>
        <fullName evidence="1">Uncharacterized protein</fullName>
    </submittedName>
</protein>
<proteinExistence type="predicted"/>
<name>A0A7C1NLK1_UNCC3</name>
<evidence type="ECO:0000313" key="1">
    <source>
        <dbReference type="EMBL" id="HEB13366.1"/>
    </source>
</evidence>
<accession>A0A7C1NLK1</accession>
<sequence length="120" mass="13293">MPEKHGFGKAAETVADRTVNWVGADLEILVLKAKELKEDEGISYEAALLAASRVILPGVQQRDVDFMTGLGLKEVNDLSTLPKWALKGREQMIETATNRVEAQQEIGFRSLPGRKKSKEE</sequence>